<comment type="caution">
    <text evidence="1">The sequence shown here is derived from an EMBL/GenBank/DDBJ whole genome shotgun (WGS) entry which is preliminary data.</text>
</comment>
<sequence length="35" mass="3797">MVIITSSLMAAIFSCQIIRSLLRAPMIAITLFPSS</sequence>
<proteinExistence type="predicted"/>
<name>J9FGW2_9ZZZZ</name>
<protein>
    <submittedName>
        <fullName evidence="1">Uncharacterized protein</fullName>
    </submittedName>
</protein>
<evidence type="ECO:0000313" key="1">
    <source>
        <dbReference type="EMBL" id="EJW94146.1"/>
    </source>
</evidence>
<dbReference type="EMBL" id="AMCI01006549">
    <property type="protein sequence ID" value="EJW94146.1"/>
    <property type="molecule type" value="Genomic_DNA"/>
</dbReference>
<reference evidence="1" key="1">
    <citation type="journal article" date="2012" name="PLoS ONE">
        <title>Gene sets for utilization of primary and secondary nutrition supplies in the distal gut of endangered iberian lynx.</title>
        <authorList>
            <person name="Alcaide M."/>
            <person name="Messina E."/>
            <person name="Richter M."/>
            <person name="Bargiela R."/>
            <person name="Peplies J."/>
            <person name="Huws S.A."/>
            <person name="Newbold C.J."/>
            <person name="Golyshin P.N."/>
            <person name="Simon M.A."/>
            <person name="Lopez G."/>
            <person name="Yakimov M.M."/>
            <person name="Ferrer M."/>
        </authorList>
    </citation>
    <scope>NUCLEOTIDE SEQUENCE</scope>
</reference>
<dbReference type="AlphaFoldDB" id="J9FGW2"/>
<accession>J9FGW2</accession>
<organism evidence="1">
    <name type="scientific">gut metagenome</name>
    <dbReference type="NCBI Taxonomy" id="749906"/>
    <lineage>
        <taxon>unclassified sequences</taxon>
        <taxon>metagenomes</taxon>
        <taxon>organismal metagenomes</taxon>
    </lineage>
</organism>
<gene>
    <name evidence="1" type="ORF">EVA_17746</name>
</gene>